<dbReference type="EMBL" id="JAIQCV010000009">
    <property type="protein sequence ID" value="KAH1064049.1"/>
    <property type="molecule type" value="Genomic_DNA"/>
</dbReference>
<accession>A0A9D3UY10</accession>
<dbReference type="PANTHER" id="PTHR31286:SF178">
    <property type="entry name" value="DUF4283 DOMAIN-CONTAINING PROTEIN"/>
    <property type="match status" value="1"/>
</dbReference>
<comment type="caution">
    <text evidence="2">The sequence shown here is derived from an EMBL/GenBank/DDBJ whole genome shotgun (WGS) entry which is preliminary data.</text>
</comment>
<dbReference type="Pfam" id="PF14392">
    <property type="entry name" value="zf-CCHC_4"/>
    <property type="match status" value="1"/>
</dbReference>
<sequence>MYRVFKSLWFTKGEVKFVALKEGVILVKFGNMEDRKRLLNLSPCLFNQCLFAMLPYVKDQDTDAYAFNLMPFLLRIFNFPLEYMDRQVAMDVGKAIGEVVAIDWCDRNREYIEYIRLKVMMDVFKPLQRMVHLVSSDGAEIVCAIKYERLPTFCYICSLISHSTQKYDRKKE</sequence>
<dbReference type="Proteomes" id="UP000828251">
    <property type="component" value="Unassembled WGS sequence"/>
</dbReference>
<dbReference type="OrthoDB" id="994204at2759"/>
<dbReference type="AlphaFoldDB" id="A0A9D3UY10"/>
<gene>
    <name evidence="2" type="ORF">J1N35_029036</name>
</gene>
<name>A0A9D3UY10_9ROSI</name>
<evidence type="ECO:0000313" key="3">
    <source>
        <dbReference type="Proteomes" id="UP000828251"/>
    </source>
</evidence>
<keyword evidence="3" id="KW-1185">Reference proteome</keyword>
<dbReference type="InterPro" id="IPR040256">
    <property type="entry name" value="At4g02000-like"/>
</dbReference>
<proteinExistence type="predicted"/>
<dbReference type="InterPro" id="IPR025836">
    <property type="entry name" value="Zn_knuckle_CX2CX4HX4C"/>
</dbReference>
<reference evidence="2 3" key="1">
    <citation type="journal article" date="2021" name="Plant Biotechnol. J.">
        <title>Multi-omics assisted identification of the key and species-specific regulatory components of drought-tolerant mechanisms in Gossypium stocksii.</title>
        <authorList>
            <person name="Yu D."/>
            <person name="Ke L."/>
            <person name="Zhang D."/>
            <person name="Wu Y."/>
            <person name="Sun Y."/>
            <person name="Mei J."/>
            <person name="Sun J."/>
            <person name="Sun Y."/>
        </authorList>
    </citation>
    <scope>NUCLEOTIDE SEQUENCE [LARGE SCALE GENOMIC DNA]</scope>
    <source>
        <strain evidence="3">cv. E1</strain>
        <tissue evidence="2">Leaf</tissue>
    </source>
</reference>
<evidence type="ECO:0000259" key="1">
    <source>
        <dbReference type="Pfam" id="PF14392"/>
    </source>
</evidence>
<protein>
    <recommendedName>
        <fullName evidence="1">Zinc knuckle CX2CX4HX4C domain-containing protein</fullName>
    </recommendedName>
</protein>
<dbReference type="PANTHER" id="PTHR31286">
    <property type="entry name" value="GLYCINE-RICH CELL WALL STRUCTURAL PROTEIN 1.8-LIKE"/>
    <property type="match status" value="1"/>
</dbReference>
<feature type="domain" description="Zinc knuckle CX2CX4HX4C" evidence="1">
    <location>
        <begin position="121"/>
        <end position="166"/>
    </location>
</feature>
<organism evidence="2 3">
    <name type="scientific">Gossypium stocksii</name>
    <dbReference type="NCBI Taxonomy" id="47602"/>
    <lineage>
        <taxon>Eukaryota</taxon>
        <taxon>Viridiplantae</taxon>
        <taxon>Streptophyta</taxon>
        <taxon>Embryophyta</taxon>
        <taxon>Tracheophyta</taxon>
        <taxon>Spermatophyta</taxon>
        <taxon>Magnoliopsida</taxon>
        <taxon>eudicotyledons</taxon>
        <taxon>Gunneridae</taxon>
        <taxon>Pentapetalae</taxon>
        <taxon>rosids</taxon>
        <taxon>malvids</taxon>
        <taxon>Malvales</taxon>
        <taxon>Malvaceae</taxon>
        <taxon>Malvoideae</taxon>
        <taxon>Gossypium</taxon>
    </lineage>
</organism>
<evidence type="ECO:0000313" key="2">
    <source>
        <dbReference type="EMBL" id="KAH1064049.1"/>
    </source>
</evidence>